<dbReference type="EMBL" id="CP041690">
    <property type="protein sequence ID" value="QEE19878.1"/>
    <property type="molecule type" value="Genomic_DNA"/>
</dbReference>
<evidence type="ECO:0000313" key="8">
    <source>
        <dbReference type="EMBL" id="QEE19878.1"/>
    </source>
</evidence>
<dbReference type="RefSeq" id="WP_147655480.1">
    <property type="nucleotide sequence ID" value="NZ_BMFM01000001.1"/>
</dbReference>
<evidence type="ECO:0000259" key="6">
    <source>
        <dbReference type="Pfam" id="PF02687"/>
    </source>
</evidence>
<proteinExistence type="predicted"/>
<dbReference type="Pfam" id="PF12704">
    <property type="entry name" value="MacB_PCD"/>
    <property type="match status" value="1"/>
</dbReference>
<protein>
    <submittedName>
        <fullName evidence="8">FtsX-like permease family protein</fullName>
    </submittedName>
</protein>
<dbReference type="InterPro" id="IPR003838">
    <property type="entry name" value="ABC3_permease_C"/>
</dbReference>
<feature type="domain" description="MacB-like periplasmic core" evidence="7">
    <location>
        <begin position="24"/>
        <end position="181"/>
    </location>
</feature>
<dbReference type="PANTHER" id="PTHR30287:SF1">
    <property type="entry name" value="INNER MEMBRANE PROTEIN"/>
    <property type="match status" value="1"/>
</dbReference>
<keyword evidence="9" id="KW-1185">Reference proteome</keyword>
<dbReference type="OrthoDB" id="9775544at2"/>
<sequence length="849" mass="89262">MRGTWAAIYLSLLDMRGDLRRFSLVLVCLAVGTALIAGVNSVGLSISQAVNKDAALLMGGDVEASRADRPGSSEELAFIDTLGRTARVVDSNIGAQANGADAFVDLISVGPGYPLLGRVSSPELPADSSVFDFLAEKDDAFGALVSAMMLSQLGIGVGDMIELGGTPFEVRGTLGDIPDMNARGLRLGLPVMISTDGLAKVSDLTSPLPGLGTFFRYKVLLNGKSAEDARHELEAGLKDGGWSVRTAADGLGPMVRYYDLFMRFLIVTGLASLLIGGVSVGTGISSYVAERTGIIAVFRSIGADRGRILLHFFTQVATVAIVGIAIGVIVGSLITLLILPTVGSAIGVSLPPVVHVQPLLVAAGIGLLVVFAFSYLPLQRVQTISPALLFRSNGLESTPFDWRTLLKPSQTLPLLVSAIALLWLANIMVEDPTLIAIFAIACVIAAALFVGAVALAQWVLARIREPENRVLRQALWAISGARTITSSVIVAVGMTLAMLVVVLVLQVNLRHEFLGASVFDAPTFVATDLFQDELDTLVAMKKDHPTMSLVTATPMLRGSLTAINGKPVTSVATRGPEASFLLSGDVPLTYRTEMPSTSKLVDGQWWQPDYSGPPLVSLHQSLKSGLGVSVGDEVTFTIFGEEITAKVANFRDYAWQGGIEFLATFSPGAISDFPATLFATITATPGDEDAVGQLISESLPDVRFIAIGKTLGQITTALGQLSLAAMLVGGLAAGNGLLVVIGSLAAGRRQREIEAVIKTVIGERRAEVTATTLVQYMLLALIAAVLATPVGIALAWVLAQLLVDVGFSFDALTLLYVNVGAIVLLALFGAAATYRVVSGRPARFLREVA</sequence>
<dbReference type="Pfam" id="PF02687">
    <property type="entry name" value="FtsX"/>
    <property type="match status" value="2"/>
</dbReference>
<evidence type="ECO:0000256" key="4">
    <source>
        <dbReference type="ARBA" id="ARBA00022989"/>
    </source>
</evidence>
<keyword evidence="4" id="KW-1133">Transmembrane helix</keyword>
<evidence type="ECO:0000256" key="2">
    <source>
        <dbReference type="ARBA" id="ARBA00022475"/>
    </source>
</evidence>
<evidence type="ECO:0000259" key="7">
    <source>
        <dbReference type="Pfam" id="PF12704"/>
    </source>
</evidence>
<evidence type="ECO:0000256" key="5">
    <source>
        <dbReference type="ARBA" id="ARBA00023136"/>
    </source>
</evidence>
<reference evidence="8 9" key="1">
    <citation type="journal article" date="2015" name="Int. J. Syst. Evol. Microbiol.">
        <title>Youhaiella tibetensis gen. nov., sp. nov., isolated from subsurface sediment.</title>
        <authorList>
            <person name="Wang Y.X."/>
            <person name="Huang F.Q."/>
            <person name="Nogi Y."/>
            <person name="Pang S.J."/>
            <person name="Wang P.K."/>
            <person name="Lv J."/>
        </authorList>
    </citation>
    <scope>NUCLEOTIDE SEQUENCE [LARGE SCALE GENOMIC DNA]</scope>
    <source>
        <strain evidence="9">fig4</strain>
    </source>
</reference>
<dbReference type="AlphaFoldDB" id="A0A5B9DN35"/>
<name>A0A5B9DN35_9HYPH</name>
<keyword evidence="5" id="KW-0472">Membrane</keyword>
<evidence type="ECO:0000256" key="3">
    <source>
        <dbReference type="ARBA" id="ARBA00022692"/>
    </source>
</evidence>
<keyword evidence="3" id="KW-0812">Transmembrane</keyword>
<gene>
    <name evidence="8" type="ORF">FNA67_06690</name>
</gene>
<dbReference type="Proteomes" id="UP000321062">
    <property type="component" value="Chromosome"/>
</dbReference>
<evidence type="ECO:0000256" key="1">
    <source>
        <dbReference type="ARBA" id="ARBA00004651"/>
    </source>
</evidence>
<comment type="subcellular location">
    <subcellularLocation>
        <location evidence="1">Cell membrane</location>
        <topology evidence="1">Multi-pass membrane protein</topology>
    </subcellularLocation>
</comment>
<feature type="domain" description="ABC3 transporter permease C-terminal" evidence="6">
    <location>
        <begin position="268"/>
        <end position="386"/>
    </location>
</feature>
<dbReference type="InterPro" id="IPR025857">
    <property type="entry name" value="MacB_PCD"/>
</dbReference>
<dbReference type="KEGG" id="yti:FNA67_06690"/>
<dbReference type="GO" id="GO:0005886">
    <property type="term" value="C:plasma membrane"/>
    <property type="evidence" value="ECO:0007669"/>
    <property type="project" value="UniProtKB-SubCell"/>
</dbReference>
<organism evidence="8 9">
    <name type="scientific">Paradevosia tibetensis</name>
    <dbReference type="NCBI Taxonomy" id="1447062"/>
    <lineage>
        <taxon>Bacteria</taxon>
        <taxon>Pseudomonadati</taxon>
        <taxon>Pseudomonadota</taxon>
        <taxon>Alphaproteobacteria</taxon>
        <taxon>Hyphomicrobiales</taxon>
        <taxon>Devosiaceae</taxon>
        <taxon>Paradevosia</taxon>
    </lineage>
</organism>
<accession>A0A5B9DN35</accession>
<dbReference type="InterPro" id="IPR038766">
    <property type="entry name" value="Membrane_comp_ABC_pdt"/>
</dbReference>
<dbReference type="PANTHER" id="PTHR30287">
    <property type="entry name" value="MEMBRANE COMPONENT OF PREDICTED ABC SUPERFAMILY METABOLITE UPTAKE TRANSPORTER"/>
    <property type="match status" value="1"/>
</dbReference>
<feature type="domain" description="ABC3 transporter permease C-terminal" evidence="6">
    <location>
        <begin position="730"/>
        <end position="838"/>
    </location>
</feature>
<keyword evidence="2" id="KW-1003">Cell membrane</keyword>
<evidence type="ECO:0000313" key="9">
    <source>
        <dbReference type="Proteomes" id="UP000321062"/>
    </source>
</evidence>